<name>A0A6G5RSX0_9ACTN</name>
<dbReference type="GO" id="GO:0003723">
    <property type="term" value="F:RNA binding"/>
    <property type="evidence" value="ECO:0007669"/>
    <property type="project" value="UniProtKB-KW"/>
</dbReference>
<evidence type="ECO:0000256" key="6">
    <source>
        <dbReference type="ARBA" id="ARBA00022741"/>
    </source>
</evidence>
<dbReference type="PANTHER" id="PTHR47545:SF1">
    <property type="entry name" value="MULTIFUNCTIONAL CCA PROTEIN"/>
    <property type="match status" value="1"/>
</dbReference>
<evidence type="ECO:0000259" key="12">
    <source>
        <dbReference type="Pfam" id="PF01743"/>
    </source>
</evidence>
<dbReference type="GO" id="GO:0042245">
    <property type="term" value="P:RNA repair"/>
    <property type="evidence" value="ECO:0007669"/>
    <property type="project" value="UniProtKB-KW"/>
</dbReference>
<dbReference type="GO" id="GO:0008033">
    <property type="term" value="P:tRNA processing"/>
    <property type="evidence" value="ECO:0007669"/>
    <property type="project" value="UniProtKB-KW"/>
</dbReference>
<accession>A0A6G5RSX0</accession>
<evidence type="ECO:0000259" key="13">
    <source>
        <dbReference type="Pfam" id="PF01966"/>
    </source>
</evidence>
<feature type="region of interest" description="Disordered" evidence="11">
    <location>
        <begin position="81"/>
        <end position="121"/>
    </location>
</feature>
<evidence type="ECO:0000313" key="16">
    <source>
        <dbReference type="Proteomes" id="UP000495940"/>
    </source>
</evidence>
<evidence type="ECO:0000256" key="4">
    <source>
        <dbReference type="ARBA" id="ARBA00022695"/>
    </source>
</evidence>
<dbReference type="GO" id="GO:0005524">
    <property type="term" value="F:ATP binding"/>
    <property type="evidence" value="ECO:0007669"/>
    <property type="project" value="UniProtKB-KW"/>
</dbReference>
<dbReference type="Pfam" id="PF12627">
    <property type="entry name" value="PolyA_pol_RNAbd"/>
    <property type="match status" value="1"/>
</dbReference>
<dbReference type="InterPro" id="IPR014065">
    <property type="entry name" value="tRNA_adenylyltransferase"/>
</dbReference>
<keyword evidence="16" id="KW-1185">Reference proteome</keyword>
<dbReference type="Pfam" id="PF01743">
    <property type="entry name" value="PolyA_pol"/>
    <property type="match status" value="1"/>
</dbReference>
<keyword evidence="4" id="KW-0548">Nucleotidyltransferase</keyword>
<evidence type="ECO:0000256" key="3">
    <source>
        <dbReference type="ARBA" id="ARBA00022694"/>
    </source>
</evidence>
<sequence>MIRTYGPESELSPYEVQAAGYALRFRCETRDGTREVSIGTQSPDHTVQWTILERCRLSDLGLVTPSLEVASEGDVLRLKTAEGAATSAPQPRRQATERDKVRGREKQPWATDSPPHQTAGAALQETVDPRVEAARAGLPPVVDDLLHRFTAAGLGLTLVGTSVRQALEGNVGHELDFVTESDVQQIRQIIHGWGDEVRVHREHTPGVVSLRKQSDTDNYSLRISACPTPPHDRSPRSRRAVHEKALEAYLRRRDFTIDAMALGLSRVTLTDLFGGLRDLERRVLRTPRAPTASIANDPPLMLRVVRGAARLGFEPVSELRDAMHTMARRVTEVPAEHVREELTATMLAARPSTGLRLLVDTRLAEHVLPELPALRFESAEHHRHKDIYEHTLKVLDQAIALETDGPDLTLRLAALLHDIGTPRTRRTGRDGRVSFHHHEVVGRNMARKRLRALAYPGQLIEDVARLVELHLRFHGYVDGRWTDPAVRRYVRDAGPLLGRLHQLTRADCTTRNQRKANALARAYDSLEERIEHLAVEDERQSARPDLNGHQIMEVLGIRPGAELGRAYEYMRDLRIEKGPMNFETARDALLEWRARRDR</sequence>
<reference evidence="15 16" key="1">
    <citation type="submission" date="2017-06" db="EMBL/GenBank/DDBJ databases">
        <title>Complete Genome Sequence of Streptomyces hawaiiensis NRRL 15010 and insights into acyldepsipeptides biosynthesis.</title>
        <authorList>
            <person name="Mariita R.M."/>
            <person name="Sello J.K."/>
        </authorList>
    </citation>
    <scope>NUCLEOTIDE SEQUENCE [LARGE SCALE GENOMIC DNA]</scope>
    <source>
        <strain evidence="15 16">ATCC 12236</strain>
    </source>
</reference>
<feature type="domain" description="HD" evidence="13">
    <location>
        <begin position="388"/>
        <end position="476"/>
    </location>
</feature>
<dbReference type="InterPro" id="IPR006675">
    <property type="entry name" value="HDIG_dom"/>
</dbReference>
<gene>
    <name evidence="15" type="ORF">CEB94_36330</name>
</gene>
<evidence type="ECO:0000313" key="15">
    <source>
        <dbReference type="EMBL" id="QCD60949.1"/>
    </source>
</evidence>
<dbReference type="InterPro" id="IPR032828">
    <property type="entry name" value="PolyA_RNA-bd"/>
</dbReference>
<dbReference type="GO" id="GO:0016779">
    <property type="term" value="F:nucleotidyltransferase activity"/>
    <property type="evidence" value="ECO:0007669"/>
    <property type="project" value="UniProtKB-KW"/>
</dbReference>
<dbReference type="InterPro" id="IPR006674">
    <property type="entry name" value="HD_domain"/>
</dbReference>
<dbReference type="KEGG" id="shaw:CEB94_36330"/>
<evidence type="ECO:0000256" key="7">
    <source>
        <dbReference type="ARBA" id="ARBA00022800"/>
    </source>
</evidence>
<comment type="cofactor">
    <cofactor evidence="1">
        <name>Mg(2+)</name>
        <dbReference type="ChEBI" id="CHEBI:18420"/>
    </cofactor>
</comment>
<dbReference type="InterPro" id="IPR002646">
    <property type="entry name" value="PolA_pol_head_dom"/>
</dbReference>
<dbReference type="InterPro" id="IPR003607">
    <property type="entry name" value="HD/PDEase_dom"/>
</dbReference>
<evidence type="ECO:0000256" key="9">
    <source>
        <dbReference type="ARBA" id="ARBA00022842"/>
    </source>
</evidence>
<evidence type="ECO:0000259" key="14">
    <source>
        <dbReference type="Pfam" id="PF12627"/>
    </source>
</evidence>
<dbReference type="CDD" id="cd00077">
    <property type="entry name" value="HDc"/>
    <property type="match status" value="1"/>
</dbReference>
<keyword evidence="9" id="KW-0460">Magnesium</keyword>
<dbReference type="PANTHER" id="PTHR47545">
    <property type="entry name" value="MULTIFUNCTIONAL CCA PROTEIN"/>
    <property type="match status" value="1"/>
</dbReference>
<dbReference type="GO" id="GO:0046872">
    <property type="term" value="F:metal ion binding"/>
    <property type="evidence" value="ECO:0007669"/>
    <property type="project" value="UniProtKB-KW"/>
</dbReference>
<feature type="compositionally biased region" description="Basic and acidic residues" evidence="11">
    <location>
        <begin position="94"/>
        <end position="107"/>
    </location>
</feature>
<dbReference type="Pfam" id="PF01966">
    <property type="entry name" value="HD"/>
    <property type="match status" value="1"/>
</dbReference>
<proteinExistence type="predicted"/>
<dbReference type="EMBL" id="CP021978">
    <property type="protein sequence ID" value="QCD60949.1"/>
    <property type="molecule type" value="Genomic_DNA"/>
</dbReference>
<keyword evidence="7" id="KW-0692">RNA repair</keyword>
<dbReference type="SUPFAM" id="SSF81891">
    <property type="entry name" value="Poly A polymerase C-terminal region-like"/>
    <property type="match status" value="1"/>
</dbReference>
<feature type="domain" description="tRNA nucleotidyltransferase/poly(A) polymerase RNA and SrmB- binding" evidence="14">
    <location>
        <begin position="312"/>
        <end position="372"/>
    </location>
</feature>
<evidence type="ECO:0000256" key="11">
    <source>
        <dbReference type="SAM" id="MobiDB-lite"/>
    </source>
</evidence>
<protein>
    <submittedName>
        <fullName evidence="15">CCA tRNA nucleotidyltransferase</fullName>
    </submittedName>
</protein>
<dbReference type="AlphaFoldDB" id="A0A6G5RSX0"/>
<keyword evidence="10" id="KW-0694">RNA-binding</keyword>
<dbReference type="NCBIfam" id="TIGR02692">
    <property type="entry name" value="tRNA_CCA_actino"/>
    <property type="match status" value="1"/>
</dbReference>
<evidence type="ECO:0000256" key="8">
    <source>
        <dbReference type="ARBA" id="ARBA00022840"/>
    </source>
</evidence>
<keyword evidence="6" id="KW-0547">Nucleotide-binding</keyword>
<dbReference type="InterPro" id="IPR043519">
    <property type="entry name" value="NT_sf"/>
</dbReference>
<evidence type="ECO:0000256" key="1">
    <source>
        <dbReference type="ARBA" id="ARBA00001946"/>
    </source>
</evidence>
<evidence type="ECO:0000256" key="2">
    <source>
        <dbReference type="ARBA" id="ARBA00022679"/>
    </source>
</evidence>
<dbReference type="Gene3D" id="1.10.3090.10">
    <property type="entry name" value="cca-adding enzyme, domain 2"/>
    <property type="match status" value="1"/>
</dbReference>
<dbReference type="Gene3D" id="3.30.460.10">
    <property type="entry name" value="Beta Polymerase, domain 2"/>
    <property type="match status" value="1"/>
</dbReference>
<evidence type="ECO:0000256" key="10">
    <source>
        <dbReference type="ARBA" id="ARBA00022884"/>
    </source>
</evidence>
<organism evidence="15 16">
    <name type="scientific">Streptomyces hawaiiensis</name>
    <dbReference type="NCBI Taxonomy" id="67305"/>
    <lineage>
        <taxon>Bacteria</taxon>
        <taxon>Bacillati</taxon>
        <taxon>Actinomycetota</taxon>
        <taxon>Actinomycetes</taxon>
        <taxon>Kitasatosporales</taxon>
        <taxon>Streptomycetaceae</taxon>
        <taxon>Streptomyces</taxon>
    </lineage>
</organism>
<keyword evidence="3" id="KW-0819">tRNA processing</keyword>
<dbReference type="NCBIfam" id="TIGR00277">
    <property type="entry name" value="HDIG"/>
    <property type="match status" value="1"/>
</dbReference>
<keyword evidence="8" id="KW-0067">ATP-binding</keyword>
<keyword evidence="5" id="KW-0479">Metal-binding</keyword>
<dbReference type="Proteomes" id="UP000495940">
    <property type="component" value="Chromosome"/>
</dbReference>
<dbReference type="SUPFAM" id="SSF81301">
    <property type="entry name" value="Nucleotidyltransferase"/>
    <property type="match status" value="1"/>
</dbReference>
<feature type="domain" description="Poly A polymerase head" evidence="12">
    <location>
        <begin position="158"/>
        <end position="285"/>
    </location>
</feature>
<keyword evidence="2 15" id="KW-0808">Transferase</keyword>
<evidence type="ECO:0000256" key="5">
    <source>
        <dbReference type="ARBA" id="ARBA00022723"/>
    </source>
</evidence>
<dbReference type="InterPro" id="IPR050124">
    <property type="entry name" value="tRNA_CCA-adding_enzyme"/>
</dbReference>